<dbReference type="NCBIfam" id="NF038020">
    <property type="entry name" value="HeR"/>
    <property type="match status" value="1"/>
</dbReference>
<sequence>MARKNYTTDQKISRLRVYNIVAGSLHLVQALGFAYVLTLLSTQVTFPVTADYLSGPPGVPLPPERVTLFDVNVGIGVVSFLALSAVFHFLISSPKFFPRYAAGLRADRNYFRWVEYSLSSSIMIWLIAQITGITDIAALFSIFAANAAMIMFGALQEKYETPGNGKFLPFIFGSMVGVVPWIVILIYFIGPGSTSEAEPPAFVYGIIISLFLFFNTFAVNQVLQYRQIGGWRDYLRGERAYITLSLVAKTALAWQVFSGAIIPALT</sequence>
<protein>
    <recommendedName>
        <fullName evidence="4">Heliorhodopsin HeR</fullName>
    </recommendedName>
</protein>
<dbReference type="Gene3D" id="1.20.1070.10">
    <property type="entry name" value="Rhodopsin 7-helix transmembrane proteins"/>
    <property type="match status" value="1"/>
</dbReference>
<feature type="transmembrane region" description="Helical" evidence="1">
    <location>
        <begin position="110"/>
        <end position="130"/>
    </location>
</feature>
<organism evidence="2 3">
    <name type="scientific">Cryobacterium cheniae</name>
    <dbReference type="NCBI Taxonomy" id="1259262"/>
    <lineage>
        <taxon>Bacteria</taxon>
        <taxon>Bacillati</taxon>
        <taxon>Actinomycetota</taxon>
        <taxon>Actinomycetes</taxon>
        <taxon>Micrococcales</taxon>
        <taxon>Microbacteriaceae</taxon>
        <taxon>Cryobacterium</taxon>
    </lineage>
</organism>
<dbReference type="AlphaFoldDB" id="A0A4R8XS53"/>
<feature type="transmembrane region" description="Helical" evidence="1">
    <location>
        <begin position="136"/>
        <end position="155"/>
    </location>
</feature>
<dbReference type="RefSeq" id="WP_134369756.1">
    <property type="nucleotide sequence ID" value="NZ_SOGN01000035.1"/>
</dbReference>
<evidence type="ECO:0000313" key="3">
    <source>
        <dbReference type="Proteomes" id="UP000298433"/>
    </source>
</evidence>
<evidence type="ECO:0008006" key="4">
    <source>
        <dbReference type="Google" id="ProtNLM"/>
    </source>
</evidence>
<reference evidence="2 3" key="1">
    <citation type="submission" date="2019-03" db="EMBL/GenBank/DDBJ databases">
        <title>Genomics of glacier-inhabiting Cryobacterium strains.</title>
        <authorList>
            <person name="Liu Q."/>
            <person name="Xin Y.-H."/>
        </authorList>
    </citation>
    <scope>NUCLEOTIDE SEQUENCE [LARGE SCALE GENOMIC DNA]</scope>
    <source>
        <strain evidence="2 3">TMT2-48-2</strain>
    </source>
</reference>
<keyword evidence="3" id="KW-1185">Reference proteome</keyword>
<feature type="transmembrane region" description="Helical" evidence="1">
    <location>
        <begin position="240"/>
        <end position="265"/>
    </location>
</feature>
<feature type="transmembrane region" description="Helical" evidence="1">
    <location>
        <begin position="167"/>
        <end position="189"/>
    </location>
</feature>
<feature type="transmembrane region" description="Helical" evidence="1">
    <location>
        <begin position="201"/>
        <end position="219"/>
    </location>
</feature>
<comment type="caution">
    <text evidence="2">The sequence shown here is derived from an EMBL/GenBank/DDBJ whole genome shotgun (WGS) entry which is preliminary data.</text>
</comment>
<feature type="transmembrane region" description="Helical" evidence="1">
    <location>
        <begin position="66"/>
        <end position="90"/>
    </location>
</feature>
<dbReference type="InterPro" id="IPR041113">
    <property type="entry name" value="Heliorhodopsin"/>
</dbReference>
<feature type="transmembrane region" description="Helical" evidence="1">
    <location>
        <begin position="20"/>
        <end position="46"/>
    </location>
</feature>
<dbReference type="Pfam" id="PF18761">
    <property type="entry name" value="Heliorhodopsin"/>
    <property type="match status" value="1"/>
</dbReference>
<keyword evidence="1" id="KW-1133">Transmembrane helix</keyword>
<keyword evidence="1" id="KW-0812">Transmembrane</keyword>
<dbReference type="EMBL" id="SOGN01000035">
    <property type="protein sequence ID" value="TFC81326.1"/>
    <property type="molecule type" value="Genomic_DNA"/>
</dbReference>
<dbReference type="Proteomes" id="UP000298433">
    <property type="component" value="Unassembled WGS sequence"/>
</dbReference>
<name>A0A4R8XS53_9MICO</name>
<keyword evidence="1" id="KW-0472">Membrane</keyword>
<dbReference type="OrthoDB" id="2042238at2"/>
<evidence type="ECO:0000313" key="2">
    <source>
        <dbReference type="EMBL" id="TFC81326.1"/>
    </source>
</evidence>
<proteinExistence type="predicted"/>
<evidence type="ECO:0000256" key="1">
    <source>
        <dbReference type="SAM" id="Phobius"/>
    </source>
</evidence>
<accession>A0A4R8XS53</accession>
<gene>
    <name evidence="2" type="ORF">E3T23_07580</name>
</gene>